<dbReference type="AlphaFoldDB" id="A0AAV4IG62"/>
<dbReference type="PROSITE" id="PS50088">
    <property type="entry name" value="ANK_REPEAT"/>
    <property type="match status" value="1"/>
</dbReference>
<dbReference type="SUPFAM" id="SSF48403">
    <property type="entry name" value="Ankyrin repeat"/>
    <property type="match status" value="1"/>
</dbReference>
<dbReference type="Pfam" id="PF00023">
    <property type="entry name" value="Ank"/>
    <property type="match status" value="1"/>
</dbReference>
<evidence type="ECO:0000259" key="2">
    <source>
        <dbReference type="PROSITE" id="PS50225"/>
    </source>
</evidence>
<dbReference type="PROSITE" id="PS50297">
    <property type="entry name" value="ANK_REP_REGION"/>
    <property type="match status" value="1"/>
</dbReference>
<dbReference type="Pfam" id="PF07525">
    <property type="entry name" value="SOCS_box"/>
    <property type="match status" value="1"/>
</dbReference>
<feature type="repeat" description="ANK" evidence="1">
    <location>
        <begin position="7"/>
        <end position="39"/>
    </location>
</feature>
<comment type="caution">
    <text evidence="3">The sequence shown here is derived from an EMBL/GenBank/DDBJ whole genome shotgun (WGS) entry which is preliminary data.</text>
</comment>
<gene>
    <name evidence="3" type="ORF">ElyMa_001276400</name>
</gene>
<accession>A0AAV4IG62</accession>
<dbReference type="PROSITE" id="PS50225">
    <property type="entry name" value="SOCS"/>
    <property type="match status" value="1"/>
</dbReference>
<evidence type="ECO:0000313" key="3">
    <source>
        <dbReference type="EMBL" id="GFS08533.1"/>
    </source>
</evidence>
<sequence>MATDTIQRDTPLHVACFYGLLDVIIFLVQRGASVNSLNNSHQTPLDKLLSLCQHPSKNSSTRSRLLTAHLLTRFGFKVNPKAQGQRQGTRCRILYAYNKARICSDCPSLLHISRLRVRELLPPSHLEAVVTSLSIPVDLQDFLLFRPMGLDHHVTCSHVEDLICSLSPPPFARNK</sequence>
<name>A0AAV4IG62_9GAST</name>
<dbReference type="InterPro" id="IPR001496">
    <property type="entry name" value="SOCS_box"/>
</dbReference>
<dbReference type="InterPro" id="IPR036770">
    <property type="entry name" value="Ankyrin_rpt-contain_sf"/>
</dbReference>
<evidence type="ECO:0000256" key="1">
    <source>
        <dbReference type="PROSITE-ProRule" id="PRU00023"/>
    </source>
</evidence>
<keyword evidence="1" id="KW-0040">ANK repeat</keyword>
<dbReference type="Proteomes" id="UP000762676">
    <property type="component" value="Unassembled WGS sequence"/>
</dbReference>
<dbReference type="SMART" id="SM00969">
    <property type="entry name" value="SOCS_box"/>
    <property type="match status" value="1"/>
</dbReference>
<dbReference type="Gene3D" id="1.25.40.20">
    <property type="entry name" value="Ankyrin repeat-containing domain"/>
    <property type="match status" value="1"/>
</dbReference>
<protein>
    <submittedName>
        <fullName evidence="3">Transient receptor potential cation channel subfamily A member 1</fullName>
    </submittedName>
</protein>
<keyword evidence="3" id="KW-0675">Receptor</keyword>
<keyword evidence="4" id="KW-1185">Reference proteome</keyword>
<proteinExistence type="predicted"/>
<organism evidence="3 4">
    <name type="scientific">Elysia marginata</name>
    <dbReference type="NCBI Taxonomy" id="1093978"/>
    <lineage>
        <taxon>Eukaryota</taxon>
        <taxon>Metazoa</taxon>
        <taxon>Spiralia</taxon>
        <taxon>Lophotrochozoa</taxon>
        <taxon>Mollusca</taxon>
        <taxon>Gastropoda</taxon>
        <taxon>Heterobranchia</taxon>
        <taxon>Euthyneura</taxon>
        <taxon>Panpulmonata</taxon>
        <taxon>Sacoglossa</taxon>
        <taxon>Placobranchoidea</taxon>
        <taxon>Plakobranchidae</taxon>
        <taxon>Elysia</taxon>
    </lineage>
</organism>
<feature type="domain" description="SOCS box" evidence="2">
    <location>
        <begin position="108"/>
        <end position="149"/>
    </location>
</feature>
<evidence type="ECO:0000313" key="4">
    <source>
        <dbReference type="Proteomes" id="UP000762676"/>
    </source>
</evidence>
<reference evidence="3 4" key="1">
    <citation type="journal article" date="2021" name="Elife">
        <title>Chloroplast acquisition without the gene transfer in kleptoplastic sea slugs, Plakobranchus ocellatus.</title>
        <authorList>
            <person name="Maeda T."/>
            <person name="Takahashi S."/>
            <person name="Yoshida T."/>
            <person name="Shimamura S."/>
            <person name="Takaki Y."/>
            <person name="Nagai Y."/>
            <person name="Toyoda A."/>
            <person name="Suzuki Y."/>
            <person name="Arimoto A."/>
            <person name="Ishii H."/>
            <person name="Satoh N."/>
            <person name="Nishiyama T."/>
            <person name="Hasebe M."/>
            <person name="Maruyama T."/>
            <person name="Minagawa J."/>
            <person name="Obokata J."/>
            <person name="Shigenobu S."/>
        </authorList>
    </citation>
    <scope>NUCLEOTIDE SEQUENCE [LARGE SCALE GENOMIC DNA]</scope>
</reference>
<dbReference type="SMART" id="SM00248">
    <property type="entry name" value="ANK"/>
    <property type="match status" value="1"/>
</dbReference>
<dbReference type="EMBL" id="BMAT01002526">
    <property type="protein sequence ID" value="GFS08533.1"/>
    <property type="molecule type" value="Genomic_DNA"/>
</dbReference>
<dbReference type="InterPro" id="IPR002110">
    <property type="entry name" value="Ankyrin_rpt"/>
</dbReference>